<dbReference type="Ensembl" id="ENSPMET00000000940.1">
    <property type="protein sequence ID" value="ENSPMEP00000027061.1"/>
    <property type="gene ID" value="ENSPMEG00000011197.1"/>
</dbReference>
<dbReference type="AlphaFoldDB" id="A0A3B3X300"/>
<evidence type="ECO:0000313" key="3">
    <source>
        <dbReference type="Ensembl" id="ENSPMEP00000009355.1"/>
    </source>
</evidence>
<reference evidence="3" key="1">
    <citation type="submission" date="2025-05" db="UniProtKB">
        <authorList>
            <consortium name="Ensembl"/>
        </authorList>
    </citation>
    <scope>IDENTIFICATION</scope>
</reference>
<proteinExistence type="predicted"/>
<evidence type="ECO:0000256" key="2">
    <source>
        <dbReference type="SAM" id="Phobius"/>
    </source>
</evidence>
<dbReference type="RefSeq" id="XP_014839954.1">
    <property type="nucleotide sequence ID" value="XM_014984468.1"/>
</dbReference>
<protein>
    <submittedName>
        <fullName evidence="3">Uncharacterized protein</fullName>
    </submittedName>
</protein>
<evidence type="ECO:0000256" key="1">
    <source>
        <dbReference type="SAM" id="MobiDB-lite"/>
    </source>
</evidence>
<feature type="transmembrane region" description="Helical" evidence="2">
    <location>
        <begin position="6"/>
        <end position="23"/>
    </location>
</feature>
<dbReference type="Ensembl" id="ENSPMET00000000927.1">
    <property type="protein sequence ID" value="ENSPMEP00000009355.1"/>
    <property type="gene ID" value="ENSPMEG00000011197.1"/>
</dbReference>
<feature type="region of interest" description="Disordered" evidence="1">
    <location>
        <begin position="84"/>
        <end position="127"/>
    </location>
</feature>
<keyword evidence="2" id="KW-0472">Membrane</keyword>
<feature type="compositionally biased region" description="Basic and acidic residues" evidence="1">
    <location>
        <begin position="118"/>
        <end position="127"/>
    </location>
</feature>
<evidence type="ECO:0000313" key="4">
    <source>
        <dbReference type="Proteomes" id="UP000261480"/>
    </source>
</evidence>
<dbReference type="STRING" id="48701.ENSPMEP00000009355"/>
<feature type="compositionally biased region" description="Polar residues" evidence="1">
    <location>
        <begin position="95"/>
        <end position="117"/>
    </location>
</feature>
<organism evidence="3 4">
    <name type="scientific">Poecilia mexicana</name>
    <dbReference type="NCBI Taxonomy" id="48701"/>
    <lineage>
        <taxon>Eukaryota</taxon>
        <taxon>Metazoa</taxon>
        <taxon>Chordata</taxon>
        <taxon>Craniata</taxon>
        <taxon>Vertebrata</taxon>
        <taxon>Euteleostomi</taxon>
        <taxon>Actinopterygii</taxon>
        <taxon>Neopterygii</taxon>
        <taxon>Teleostei</taxon>
        <taxon>Neoteleostei</taxon>
        <taxon>Acanthomorphata</taxon>
        <taxon>Ovalentaria</taxon>
        <taxon>Atherinomorphae</taxon>
        <taxon>Cyprinodontiformes</taxon>
        <taxon>Poeciliidae</taxon>
        <taxon>Poeciliinae</taxon>
        <taxon>Poecilia</taxon>
    </lineage>
</organism>
<feature type="region of interest" description="Disordered" evidence="1">
    <location>
        <begin position="158"/>
        <end position="231"/>
    </location>
</feature>
<keyword evidence="2" id="KW-1133">Transmembrane helix</keyword>
<feature type="compositionally biased region" description="Basic and acidic residues" evidence="1">
    <location>
        <begin position="160"/>
        <end position="231"/>
    </location>
</feature>
<dbReference type="Proteomes" id="UP000261480">
    <property type="component" value="Unplaced"/>
</dbReference>
<name>A0A3B3X300_9TELE</name>
<accession>A0A3B3X300</accession>
<sequence>MKVHLVLPVALLTSVILVGLLKIRKRDHDKEEKRSRFQDIKLRVTSDVLQEYQKEKAERQNELEKVQGELKAMEEEVKVAQTKAEKAAGDLTGCEGSQKSGADQQAAEETNLGNLKAQTEKETTEWNAELDRLKKQLTEKSPVCNFLKEYPDQIKTMCGIKEEPKAEPPKQEEKKAEPPKQEEKKAEPPKQEEKKAEPPKQEEKKEEPPKQEEKKEEPPKQEEKKEEPPKQ</sequence>
<keyword evidence="4" id="KW-1185">Reference proteome</keyword>
<dbReference type="GeneID" id="106916280"/>
<keyword evidence="2" id="KW-0812">Transmembrane</keyword>